<feature type="transmembrane region" description="Helical" evidence="1">
    <location>
        <begin position="45"/>
        <end position="65"/>
    </location>
</feature>
<reference evidence="2" key="1">
    <citation type="journal article" date="2023" name="Int. J. Syst. Evol. Microbiol.">
        <title>Collibacillus ludicampi gen. nov., sp. nov., a new soil bacterium of the family Alicyclobacillaceae.</title>
        <authorList>
            <person name="Jojima T."/>
            <person name="Ioku Y."/>
            <person name="Fukuta Y."/>
            <person name="Shirasaka N."/>
            <person name="Matsumura Y."/>
            <person name="Mori M."/>
        </authorList>
    </citation>
    <scope>NUCLEOTIDE SEQUENCE</scope>
    <source>
        <strain evidence="2">TP075</strain>
    </source>
</reference>
<keyword evidence="1" id="KW-0472">Membrane</keyword>
<dbReference type="RefSeq" id="WP_282199325.1">
    <property type="nucleotide sequence ID" value="NZ_BOQE01000001.1"/>
</dbReference>
<dbReference type="EMBL" id="BOQE01000001">
    <property type="protein sequence ID" value="GIM46196.1"/>
    <property type="molecule type" value="Genomic_DNA"/>
</dbReference>
<sequence>MVGGLWFPFDFLPKAAQMVGKFTPQYWAQHGMQDVMVRGAHLGDIWPTLIVLFGFGAAGMILALYRFPRFLLSAVNE</sequence>
<organism evidence="2 3">
    <name type="scientific">Collibacillus ludicampi</name>
    <dbReference type="NCBI Taxonomy" id="2771369"/>
    <lineage>
        <taxon>Bacteria</taxon>
        <taxon>Bacillati</taxon>
        <taxon>Bacillota</taxon>
        <taxon>Bacilli</taxon>
        <taxon>Bacillales</taxon>
        <taxon>Alicyclobacillaceae</taxon>
        <taxon>Collibacillus</taxon>
    </lineage>
</organism>
<gene>
    <name evidence="2" type="ORF">DNHGIG_17450</name>
</gene>
<dbReference type="AlphaFoldDB" id="A0AAV4LEQ0"/>
<comment type="caution">
    <text evidence="2">The sequence shown here is derived from an EMBL/GenBank/DDBJ whole genome shotgun (WGS) entry which is preliminary data.</text>
</comment>
<evidence type="ECO:0000313" key="2">
    <source>
        <dbReference type="EMBL" id="GIM46196.1"/>
    </source>
</evidence>
<keyword evidence="1" id="KW-1133">Transmembrane helix</keyword>
<keyword evidence="3" id="KW-1185">Reference proteome</keyword>
<dbReference type="Proteomes" id="UP001057291">
    <property type="component" value="Unassembled WGS sequence"/>
</dbReference>
<proteinExistence type="predicted"/>
<evidence type="ECO:0000256" key="1">
    <source>
        <dbReference type="SAM" id="Phobius"/>
    </source>
</evidence>
<evidence type="ECO:0000313" key="3">
    <source>
        <dbReference type="Proteomes" id="UP001057291"/>
    </source>
</evidence>
<protein>
    <recommendedName>
        <fullName evidence="4">ABC transporter permease</fullName>
    </recommendedName>
</protein>
<accession>A0AAV4LEQ0</accession>
<evidence type="ECO:0008006" key="4">
    <source>
        <dbReference type="Google" id="ProtNLM"/>
    </source>
</evidence>
<name>A0AAV4LEQ0_9BACL</name>
<keyword evidence="1" id="KW-0812">Transmembrane</keyword>